<dbReference type="EMBL" id="KV442023">
    <property type="protein sequence ID" value="OAQ32970.1"/>
    <property type="molecule type" value="Genomic_DNA"/>
</dbReference>
<evidence type="ECO:0000259" key="1">
    <source>
        <dbReference type="PROSITE" id="PS00028"/>
    </source>
</evidence>
<dbReference type="PROSITE" id="PS00028">
    <property type="entry name" value="ZINC_FINGER_C2H2_1"/>
    <property type="match status" value="1"/>
</dbReference>
<accession>A0A197K659</accession>
<evidence type="ECO:0000313" key="3">
    <source>
        <dbReference type="Proteomes" id="UP000078512"/>
    </source>
</evidence>
<evidence type="ECO:0000313" key="2">
    <source>
        <dbReference type="EMBL" id="OAQ32970.1"/>
    </source>
</evidence>
<gene>
    <name evidence="2" type="ORF">K457DRAFT_16042</name>
</gene>
<proteinExistence type="predicted"/>
<keyword evidence="3" id="KW-1185">Reference proteome</keyword>
<feature type="domain" description="C2H2-type" evidence="1">
    <location>
        <begin position="21"/>
        <end position="44"/>
    </location>
</feature>
<dbReference type="InterPro" id="IPR013087">
    <property type="entry name" value="Znf_C2H2_type"/>
</dbReference>
<name>A0A197K659_9FUNG</name>
<dbReference type="Proteomes" id="UP000078512">
    <property type="component" value="Unassembled WGS sequence"/>
</dbReference>
<dbReference type="AlphaFoldDB" id="A0A197K659"/>
<reference evidence="2 3" key="1">
    <citation type="submission" date="2016-05" db="EMBL/GenBank/DDBJ databases">
        <title>Genome sequencing reveals origins of a unique bacterial endosymbiosis in the earliest lineages of terrestrial Fungi.</title>
        <authorList>
            <consortium name="DOE Joint Genome Institute"/>
            <person name="Uehling J."/>
            <person name="Gryganskyi A."/>
            <person name="Hameed K."/>
            <person name="Tschaplinski T."/>
            <person name="Misztal P."/>
            <person name="Wu S."/>
            <person name="Desiro A."/>
            <person name="Vande Pol N."/>
            <person name="Du Z.-Y."/>
            <person name="Zienkiewicz A."/>
            <person name="Zienkiewicz K."/>
            <person name="Morin E."/>
            <person name="Tisserant E."/>
            <person name="Splivallo R."/>
            <person name="Hainaut M."/>
            <person name="Henrissat B."/>
            <person name="Ohm R."/>
            <person name="Kuo A."/>
            <person name="Yan J."/>
            <person name="Lipzen A."/>
            <person name="Nolan M."/>
            <person name="Labutti K."/>
            <person name="Barry K."/>
            <person name="Goldstein A."/>
            <person name="Labbe J."/>
            <person name="Schadt C."/>
            <person name="Tuskan G."/>
            <person name="Grigoriev I."/>
            <person name="Martin F."/>
            <person name="Vilgalys R."/>
            <person name="Bonito G."/>
        </authorList>
    </citation>
    <scope>NUCLEOTIDE SEQUENCE [LARGE SCALE GENOMIC DNA]</scope>
    <source>
        <strain evidence="2 3">AG-77</strain>
    </source>
</reference>
<sequence length="86" mass="10261">MFFSTLQERLRHDATHFKVPCEVANCTRWFHREHDRDRHVYTYHLDNRSDVPPIEPVNGYEGAFIVSVGYGSAHYTEREKLKLRLL</sequence>
<protein>
    <recommendedName>
        <fullName evidence="1">C2H2-type domain-containing protein</fullName>
    </recommendedName>
</protein>
<organism evidence="2 3">
    <name type="scientific">Linnemannia elongata AG-77</name>
    <dbReference type="NCBI Taxonomy" id="1314771"/>
    <lineage>
        <taxon>Eukaryota</taxon>
        <taxon>Fungi</taxon>
        <taxon>Fungi incertae sedis</taxon>
        <taxon>Mucoromycota</taxon>
        <taxon>Mortierellomycotina</taxon>
        <taxon>Mortierellomycetes</taxon>
        <taxon>Mortierellales</taxon>
        <taxon>Mortierellaceae</taxon>
        <taxon>Linnemannia</taxon>
    </lineage>
</organism>